<evidence type="ECO:0000313" key="2">
    <source>
        <dbReference type="EnsemblPlants" id="cds.evm.model.07.943"/>
    </source>
</evidence>
<sequence>MIEEACPGDGRSPDMVKYIPLSKIARNLERREKTLGQCLACGGTVGDATLLIKPGSQGSSKPTCVLPTSRGKGKAATNSVASGHLRAKVAWTTQFGDAPGSSLHPPPLRPAPAGLVEVQPLLLQDQGVLGRCLGEA</sequence>
<keyword evidence="3" id="KW-1185">Reference proteome</keyword>
<proteinExistence type="predicted"/>
<dbReference type="Gramene" id="evm.model.07.943">
    <property type="protein sequence ID" value="cds.evm.model.07.943"/>
    <property type="gene ID" value="evm.TU.07.943"/>
</dbReference>
<dbReference type="Proteomes" id="UP000596661">
    <property type="component" value="Chromosome 7"/>
</dbReference>
<reference evidence="2" key="1">
    <citation type="submission" date="2018-11" db="EMBL/GenBank/DDBJ databases">
        <authorList>
            <person name="Grassa J C."/>
        </authorList>
    </citation>
    <scope>NUCLEOTIDE SEQUENCE [LARGE SCALE GENOMIC DNA]</scope>
</reference>
<evidence type="ECO:0000256" key="1">
    <source>
        <dbReference type="SAM" id="MobiDB-lite"/>
    </source>
</evidence>
<name>A0A803Q739_CANSA</name>
<evidence type="ECO:0000313" key="3">
    <source>
        <dbReference type="Proteomes" id="UP000596661"/>
    </source>
</evidence>
<dbReference type="EnsemblPlants" id="evm.model.07.943">
    <property type="protein sequence ID" value="cds.evm.model.07.943"/>
    <property type="gene ID" value="evm.TU.07.943"/>
</dbReference>
<dbReference type="EMBL" id="UZAU01000650">
    <property type="status" value="NOT_ANNOTATED_CDS"/>
    <property type="molecule type" value="Genomic_DNA"/>
</dbReference>
<protein>
    <submittedName>
        <fullName evidence="2">Uncharacterized protein</fullName>
    </submittedName>
</protein>
<dbReference type="AlphaFoldDB" id="A0A803Q739"/>
<reference evidence="2" key="2">
    <citation type="submission" date="2021-03" db="UniProtKB">
        <authorList>
            <consortium name="EnsemblPlants"/>
        </authorList>
    </citation>
    <scope>IDENTIFICATION</scope>
</reference>
<feature type="region of interest" description="Disordered" evidence="1">
    <location>
        <begin position="57"/>
        <end position="79"/>
    </location>
</feature>
<organism evidence="2 3">
    <name type="scientific">Cannabis sativa</name>
    <name type="common">Hemp</name>
    <name type="synonym">Marijuana</name>
    <dbReference type="NCBI Taxonomy" id="3483"/>
    <lineage>
        <taxon>Eukaryota</taxon>
        <taxon>Viridiplantae</taxon>
        <taxon>Streptophyta</taxon>
        <taxon>Embryophyta</taxon>
        <taxon>Tracheophyta</taxon>
        <taxon>Spermatophyta</taxon>
        <taxon>Magnoliopsida</taxon>
        <taxon>eudicotyledons</taxon>
        <taxon>Gunneridae</taxon>
        <taxon>Pentapetalae</taxon>
        <taxon>rosids</taxon>
        <taxon>fabids</taxon>
        <taxon>Rosales</taxon>
        <taxon>Cannabaceae</taxon>
        <taxon>Cannabis</taxon>
    </lineage>
</organism>
<accession>A0A803Q739</accession>